<dbReference type="EMBL" id="EU098096">
    <property type="protein sequence ID" value="ABW72069.1"/>
    <property type="molecule type" value="Genomic_DNA"/>
</dbReference>
<reference evidence="1" key="1">
    <citation type="submission" date="2007-08" db="EMBL/GenBank/DDBJ databases">
        <authorList>
            <person name="Pedersen C.P."/>
            <person name="Holefors A."/>
            <person name="Thordal-Christensen H."/>
        </authorList>
    </citation>
    <scope>NUCLEOTIDE SEQUENCE</scope>
    <source>
        <strain evidence="1">C15</strain>
    </source>
</reference>
<proteinExistence type="predicted"/>
<evidence type="ECO:0000313" key="1">
    <source>
        <dbReference type="EMBL" id="ABW72069.1"/>
    </source>
</evidence>
<protein>
    <submittedName>
        <fullName evidence="1">Avra10-like protein 74E9-2</fullName>
    </submittedName>
</protein>
<name>A8U3R7_BLUHO</name>
<reference evidence="1" key="2">
    <citation type="journal article" date="2008" name="Fungal Genet. Biol.">
        <title>Genetics of avirulence genes in Blumeria graminis f.sp. hordei and physical mapping of AVR(a22) and AVR(a12).</title>
        <authorList>
            <person name="Skamnioti P."/>
            <person name="Pedersen C."/>
            <person name="Al-Chaarani G.R."/>
            <person name="Holefors A."/>
            <person name="Thordal-Christensen H."/>
            <person name="Brown J.K."/>
            <person name="Ridout C.J."/>
        </authorList>
    </citation>
    <scope>NUCLEOTIDE SEQUENCE</scope>
    <source>
        <strain evidence="1">C15</strain>
    </source>
</reference>
<organism evidence="1">
    <name type="scientific">Blumeria hordei</name>
    <name type="common">Barley powdery mildew</name>
    <name type="synonym">Blumeria graminis f. sp. hordei</name>
    <dbReference type="NCBI Taxonomy" id="2867405"/>
    <lineage>
        <taxon>Eukaryota</taxon>
        <taxon>Fungi</taxon>
        <taxon>Dikarya</taxon>
        <taxon>Ascomycota</taxon>
        <taxon>Pezizomycotina</taxon>
        <taxon>Leotiomycetes</taxon>
        <taxon>Erysiphales</taxon>
        <taxon>Erysiphaceae</taxon>
        <taxon>Blumeria</taxon>
    </lineage>
</organism>
<sequence>MRVYLRGAIAHYMATVHAFTPPVLPPRPANPLPSAPDARSQTLPAVPVLPGKSTWATVAKKGLPQKVATIIEAVPRPAAKAQLKKFPK</sequence>
<accession>A8U3R7</accession>
<dbReference type="AlphaFoldDB" id="A8U3R7"/>